<dbReference type="GO" id="GO:0016020">
    <property type="term" value="C:membrane"/>
    <property type="evidence" value="ECO:0007669"/>
    <property type="project" value="InterPro"/>
</dbReference>
<evidence type="ECO:0000313" key="2">
    <source>
        <dbReference type="EnsemblPlants" id="Zm00001eb192180_P001"/>
    </source>
</evidence>
<name>A0A804NWT3_MAIZE</name>
<reference evidence="2" key="3">
    <citation type="submission" date="2021-05" db="UniProtKB">
        <authorList>
            <consortium name="EnsemblPlants"/>
        </authorList>
    </citation>
    <scope>IDENTIFICATION</scope>
    <source>
        <strain evidence="2">cv. B73</strain>
    </source>
</reference>
<reference evidence="3" key="1">
    <citation type="journal article" date="2009" name="Science">
        <title>The B73 maize genome: complexity, diversity, and dynamics.</title>
        <authorList>
            <person name="Schnable P.S."/>
            <person name="Ware D."/>
            <person name="Fulton R.S."/>
            <person name="Stein J.C."/>
            <person name="Wei F."/>
            <person name="Pasternak S."/>
            <person name="Liang C."/>
            <person name="Zhang J."/>
            <person name="Fulton L."/>
            <person name="Graves T.A."/>
            <person name="Minx P."/>
            <person name="Reily A.D."/>
            <person name="Courtney L."/>
            <person name="Kruchowski S.S."/>
            <person name="Tomlinson C."/>
            <person name="Strong C."/>
            <person name="Delehaunty K."/>
            <person name="Fronick C."/>
            <person name="Courtney B."/>
            <person name="Rock S.M."/>
            <person name="Belter E."/>
            <person name="Du F."/>
            <person name="Kim K."/>
            <person name="Abbott R.M."/>
            <person name="Cotton M."/>
            <person name="Levy A."/>
            <person name="Marchetto P."/>
            <person name="Ochoa K."/>
            <person name="Jackson S.M."/>
            <person name="Gillam B."/>
            <person name="Chen W."/>
            <person name="Yan L."/>
            <person name="Higginbotham J."/>
            <person name="Cardenas M."/>
            <person name="Waligorski J."/>
            <person name="Applebaum E."/>
            <person name="Phelps L."/>
            <person name="Falcone J."/>
            <person name="Kanchi K."/>
            <person name="Thane T."/>
            <person name="Scimone A."/>
            <person name="Thane N."/>
            <person name="Henke J."/>
            <person name="Wang T."/>
            <person name="Ruppert J."/>
            <person name="Shah N."/>
            <person name="Rotter K."/>
            <person name="Hodges J."/>
            <person name="Ingenthron E."/>
            <person name="Cordes M."/>
            <person name="Kohlberg S."/>
            <person name="Sgro J."/>
            <person name="Delgado B."/>
            <person name="Mead K."/>
            <person name="Chinwalla A."/>
            <person name="Leonard S."/>
            <person name="Crouse K."/>
            <person name="Collura K."/>
            <person name="Kudrna D."/>
            <person name="Currie J."/>
            <person name="He R."/>
            <person name="Angelova A."/>
            <person name="Rajasekar S."/>
            <person name="Mueller T."/>
            <person name="Lomeli R."/>
            <person name="Scara G."/>
            <person name="Ko A."/>
            <person name="Delaney K."/>
            <person name="Wissotski M."/>
            <person name="Lopez G."/>
            <person name="Campos D."/>
            <person name="Braidotti M."/>
            <person name="Ashley E."/>
            <person name="Golser W."/>
            <person name="Kim H."/>
            <person name="Lee S."/>
            <person name="Lin J."/>
            <person name="Dujmic Z."/>
            <person name="Kim W."/>
            <person name="Talag J."/>
            <person name="Zuccolo A."/>
            <person name="Fan C."/>
            <person name="Sebastian A."/>
            <person name="Kramer M."/>
            <person name="Spiegel L."/>
            <person name="Nascimento L."/>
            <person name="Zutavern T."/>
            <person name="Miller B."/>
            <person name="Ambroise C."/>
            <person name="Muller S."/>
            <person name="Spooner W."/>
            <person name="Narechania A."/>
            <person name="Ren L."/>
            <person name="Wei S."/>
            <person name="Kumari S."/>
            <person name="Faga B."/>
            <person name="Levy M.J."/>
            <person name="McMahan L."/>
            <person name="Van Buren P."/>
            <person name="Vaughn M.W."/>
            <person name="Ying K."/>
            <person name="Yeh C.-T."/>
            <person name="Emrich S.J."/>
            <person name="Jia Y."/>
            <person name="Kalyanaraman A."/>
            <person name="Hsia A.-P."/>
            <person name="Barbazuk W.B."/>
            <person name="Baucom R.S."/>
            <person name="Brutnell T.P."/>
            <person name="Carpita N.C."/>
            <person name="Chaparro C."/>
            <person name="Chia J.-M."/>
            <person name="Deragon J.-M."/>
            <person name="Estill J.C."/>
            <person name="Fu Y."/>
            <person name="Jeddeloh J.A."/>
            <person name="Han Y."/>
            <person name="Lee H."/>
            <person name="Li P."/>
            <person name="Lisch D.R."/>
            <person name="Liu S."/>
            <person name="Liu Z."/>
            <person name="Nagel D.H."/>
            <person name="McCann M.C."/>
            <person name="SanMiguel P."/>
            <person name="Myers A.M."/>
            <person name="Nettleton D."/>
            <person name="Nguyen J."/>
            <person name="Penning B.W."/>
            <person name="Ponnala L."/>
            <person name="Schneider K.L."/>
            <person name="Schwartz D.C."/>
            <person name="Sharma A."/>
            <person name="Soderlund C."/>
            <person name="Springer N.M."/>
            <person name="Sun Q."/>
            <person name="Wang H."/>
            <person name="Waterman M."/>
            <person name="Westerman R."/>
            <person name="Wolfgruber T.K."/>
            <person name="Yang L."/>
            <person name="Yu Y."/>
            <person name="Zhang L."/>
            <person name="Zhou S."/>
            <person name="Zhu Q."/>
            <person name="Bennetzen J.L."/>
            <person name="Dawe R.K."/>
            <person name="Jiang J."/>
            <person name="Jiang N."/>
            <person name="Presting G.G."/>
            <person name="Wessler S.R."/>
            <person name="Aluru S."/>
            <person name="Martienssen R.A."/>
            <person name="Clifton S.W."/>
            <person name="McCombie W.R."/>
            <person name="Wing R.A."/>
            <person name="Wilson R.K."/>
        </authorList>
    </citation>
    <scope>NUCLEOTIDE SEQUENCE [LARGE SCALE GENOMIC DNA]</scope>
    <source>
        <strain evidence="3">cv. B73</strain>
    </source>
</reference>
<dbReference type="Gene3D" id="3.20.20.80">
    <property type="entry name" value="Glycosidases"/>
    <property type="match status" value="1"/>
</dbReference>
<keyword evidence="1" id="KW-0732">Signal</keyword>
<evidence type="ECO:0000313" key="3">
    <source>
        <dbReference type="Proteomes" id="UP000007305"/>
    </source>
</evidence>
<sequence>MAGFCVVWALFWLAGSATVSTSTTAFAGGEAVVMDARSVVALGAGLPAQPAFSPLKLRLGGSLQDMYDTGDARQPSCAPFAKNASAMFGFSQGCLPLRRWDELNAFFQRTGAKIVFGLNALNGRVPMPDGSLGGPWN</sequence>
<protein>
    <recommendedName>
        <fullName evidence="4">Heparanase-like protein 3</fullName>
    </recommendedName>
</protein>
<dbReference type="PANTHER" id="PTHR14363">
    <property type="entry name" value="HEPARANASE-RELATED"/>
    <property type="match status" value="1"/>
</dbReference>
<dbReference type="Proteomes" id="UP000007305">
    <property type="component" value="Chromosome 4"/>
</dbReference>
<dbReference type="InParanoid" id="A0A804NWT3"/>
<reference evidence="2" key="2">
    <citation type="submission" date="2019-07" db="EMBL/GenBank/DDBJ databases">
        <authorList>
            <person name="Seetharam A."/>
            <person name="Woodhouse M."/>
            <person name="Cannon E."/>
        </authorList>
    </citation>
    <scope>NUCLEOTIDE SEQUENCE [LARGE SCALE GENOMIC DNA]</scope>
    <source>
        <strain evidence="2">cv. B73</strain>
    </source>
</reference>
<proteinExistence type="predicted"/>
<dbReference type="AlphaFoldDB" id="A0A804NWT3"/>
<feature type="signal peptide" evidence="1">
    <location>
        <begin position="1"/>
        <end position="17"/>
    </location>
</feature>
<accession>A0A804NWT3</accession>
<evidence type="ECO:0008006" key="4">
    <source>
        <dbReference type="Google" id="ProtNLM"/>
    </source>
</evidence>
<keyword evidence="3" id="KW-1185">Reference proteome</keyword>
<evidence type="ECO:0000256" key="1">
    <source>
        <dbReference type="SAM" id="SignalP"/>
    </source>
</evidence>
<dbReference type="GO" id="GO:0016798">
    <property type="term" value="F:hydrolase activity, acting on glycosyl bonds"/>
    <property type="evidence" value="ECO:0007669"/>
    <property type="project" value="InterPro"/>
</dbReference>
<dbReference type="InterPro" id="IPR005199">
    <property type="entry name" value="Glyco_hydro_79"/>
</dbReference>
<organism evidence="2 3">
    <name type="scientific">Zea mays</name>
    <name type="common">Maize</name>
    <dbReference type="NCBI Taxonomy" id="4577"/>
    <lineage>
        <taxon>Eukaryota</taxon>
        <taxon>Viridiplantae</taxon>
        <taxon>Streptophyta</taxon>
        <taxon>Embryophyta</taxon>
        <taxon>Tracheophyta</taxon>
        <taxon>Spermatophyta</taxon>
        <taxon>Magnoliopsida</taxon>
        <taxon>Liliopsida</taxon>
        <taxon>Poales</taxon>
        <taxon>Poaceae</taxon>
        <taxon>PACMAD clade</taxon>
        <taxon>Panicoideae</taxon>
        <taxon>Andropogonodae</taxon>
        <taxon>Andropogoneae</taxon>
        <taxon>Tripsacinae</taxon>
        <taxon>Zea</taxon>
    </lineage>
</organism>
<dbReference type="Pfam" id="PF03662">
    <property type="entry name" value="Glyco_hydro_79n"/>
    <property type="match status" value="1"/>
</dbReference>
<dbReference type="Gramene" id="Zm00001eb192180_T001">
    <property type="protein sequence ID" value="Zm00001eb192180_P001"/>
    <property type="gene ID" value="Zm00001eb192180"/>
</dbReference>
<dbReference type="EnsemblPlants" id="Zm00001eb192180_T001">
    <property type="protein sequence ID" value="Zm00001eb192180_P001"/>
    <property type="gene ID" value="Zm00001eb192180"/>
</dbReference>
<feature type="chain" id="PRO_5032956962" description="Heparanase-like protein 3" evidence="1">
    <location>
        <begin position="18"/>
        <end position="137"/>
    </location>
</feature>
<dbReference type="PANTHER" id="PTHR14363:SF17">
    <property type="entry name" value="HEPARANASE-LIKE PROTEIN 3"/>
    <property type="match status" value="1"/>
</dbReference>